<dbReference type="Gene3D" id="3.40.140.10">
    <property type="entry name" value="Cytidine Deaminase, domain 2"/>
    <property type="match status" value="1"/>
</dbReference>
<dbReference type="CDD" id="cd01283">
    <property type="entry name" value="cytidine_deaminase"/>
    <property type="match status" value="1"/>
</dbReference>
<evidence type="ECO:0000313" key="4">
    <source>
        <dbReference type="Proteomes" id="UP001322664"/>
    </source>
</evidence>
<reference evidence="3 4" key="1">
    <citation type="submission" date="2023-09" db="EMBL/GenBank/DDBJ databases">
        <authorList>
            <person name="Page C.A."/>
            <person name="Perez-Diaz I.M."/>
        </authorList>
    </citation>
    <scope>NUCLEOTIDE SEQUENCE [LARGE SCALE GENOMIC DNA]</scope>
    <source>
        <strain evidence="3 4">Ll15</strain>
    </source>
</reference>
<evidence type="ECO:0000313" key="3">
    <source>
        <dbReference type="EMBL" id="WPK10477.1"/>
    </source>
</evidence>
<dbReference type="InterPro" id="IPR050202">
    <property type="entry name" value="Cyt/Deoxycyt_deaminase"/>
</dbReference>
<keyword evidence="4" id="KW-1185">Reference proteome</keyword>
<evidence type="ECO:0000256" key="1">
    <source>
        <dbReference type="ARBA" id="ARBA00006576"/>
    </source>
</evidence>
<name>A0ABZ0RT79_9BACI</name>
<comment type="similarity">
    <text evidence="1">Belongs to the cytidine and deoxycytidylate deaminase family.</text>
</comment>
<dbReference type="Pfam" id="PF00383">
    <property type="entry name" value="dCMP_cyt_deam_1"/>
    <property type="match status" value="1"/>
</dbReference>
<dbReference type="InterPro" id="IPR016193">
    <property type="entry name" value="Cytidine_deaminase-like"/>
</dbReference>
<protein>
    <submittedName>
        <fullName evidence="3">Cytidine deaminase</fullName>
    </submittedName>
</protein>
<dbReference type="InterPro" id="IPR002125">
    <property type="entry name" value="CMP_dCMP_dom"/>
</dbReference>
<dbReference type="RefSeq" id="WP_319835711.1">
    <property type="nucleotide sequence ID" value="NZ_CP137624.1"/>
</dbReference>
<gene>
    <name evidence="3" type="ORF">R6U77_11120</name>
</gene>
<organism evidence="3 4">
    <name type="scientific">Lysinibacillus louembei</name>
    <dbReference type="NCBI Taxonomy" id="1470088"/>
    <lineage>
        <taxon>Bacteria</taxon>
        <taxon>Bacillati</taxon>
        <taxon>Bacillota</taxon>
        <taxon>Bacilli</taxon>
        <taxon>Bacillales</taxon>
        <taxon>Bacillaceae</taxon>
        <taxon>Lysinibacillus</taxon>
    </lineage>
</organism>
<dbReference type="SUPFAM" id="SSF53927">
    <property type="entry name" value="Cytidine deaminase-like"/>
    <property type="match status" value="1"/>
</dbReference>
<dbReference type="EMBL" id="CP137624">
    <property type="protein sequence ID" value="WPK10477.1"/>
    <property type="molecule type" value="Genomic_DNA"/>
</dbReference>
<dbReference type="PANTHER" id="PTHR11644">
    <property type="entry name" value="CYTIDINE DEAMINASE"/>
    <property type="match status" value="1"/>
</dbReference>
<dbReference type="PANTHER" id="PTHR11644:SF2">
    <property type="entry name" value="CYTIDINE DEAMINASE"/>
    <property type="match status" value="1"/>
</dbReference>
<evidence type="ECO:0000259" key="2">
    <source>
        <dbReference type="PROSITE" id="PS51747"/>
    </source>
</evidence>
<dbReference type="PROSITE" id="PS51747">
    <property type="entry name" value="CYT_DCMP_DEAMINASES_2"/>
    <property type="match status" value="1"/>
</dbReference>
<sequence>MNFSELLKKAQAVTKPTMLSPWAEAGSVGAAILTQNGHVYVGVCIDTACSMGFCAEHAAAASMVTNGENKIAKVIAVNSEGIIFPPCGRCREFLSQLAVENLEAEVMVNAHTIVKLKDLLPYDWRIQ</sequence>
<accession>A0ABZ0RT79</accession>
<proteinExistence type="inferred from homology"/>
<dbReference type="Proteomes" id="UP001322664">
    <property type="component" value="Chromosome"/>
</dbReference>
<feature type="domain" description="CMP/dCMP-type deaminase" evidence="2">
    <location>
        <begin position="1"/>
        <end position="116"/>
    </location>
</feature>